<dbReference type="SUPFAM" id="SSF50882">
    <property type="entry name" value="beta-Barrel protease inhibitors"/>
    <property type="match status" value="1"/>
</dbReference>
<keyword evidence="5" id="KW-0646">Protease inhibitor</keyword>
<accession>A0ABY7YSZ9</accession>
<feature type="region of interest" description="Disordered" evidence="2">
    <location>
        <begin position="67"/>
        <end position="87"/>
    </location>
</feature>
<feature type="chain" id="PRO_5045976318" evidence="3">
    <location>
        <begin position="23"/>
        <end position="194"/>
    </location>
</feature>
<dbReference type="PROSITE" id="PS51257">
    <property type="entry name" value="PROKAR_LIPOPROTEIN"/>
    <property type="match status" value="1"/>
</dbReference>
<dbReference type="EMBL" id="CP118247">
    <property type="protein sequence ID" value="WDR04463.1"/>
    <property type="molecule type" value="Genomic_DNA"/>
</dbReference>
<dbReference type="InterPro" id="IPR021140">
    <property type="entry name" value="Inh/Omp19"/>
</dbReference>
<dbReference type="Proteomes" id="UP001222118">
    <property type="component" value="Chromosome"/>
</dbReference>
<dbReference type="GO" id="GO:0030414">
    <property type="term" value="F:peptidase inhibitor activity"/>
    <property type="evidence" value="ECO:0007669"/>
    <property type="project" value="UniProtKB-KW"/>
</dbReference>
<keyword evidence="6" id="KW-1185">Reference proteome</keyword>
<dbReference type="Gene3D" id="2.40.128.10">
    <property type="match status" value="1"/>
</dbReference>
<dbReference type="InterPro" id="IPR016085">
    <property type="entry name" value="Protease_inh_B-barrel_dom"/>
</dbReference>
<keyword evidence="1 3" id="KW-0732">Signal</keyword>
<dbReference type="RefSeq" id="WP_282209984.1">
    <property type="nucleotide sequence ID" value="NZ_CP118247.1"/>
</dbReference>
<evidence type="ECO:0000256" key="1">
    <source>
        <dbReference type="ARBA" id="ARBA00022729"/>
    </source>
</evidence>
<keyword evidence="5" id="KW-0481">Metalloenzyme inhibitor</keyword>
<feature type="domain" description="Alkaline proteinase inhibitor/ Outer membrane lipoprotein Omp19" evidence="4">
    <location>
        <begin position="109"/>
        <end position="194"/>
    </location>
</feature>
<evidence type="ECO:0000313" key="5">
    <source>
        <dbReference type="EMBL" id="WDR04463.1"/>
    </source>
</evidence>
<reference evidence="5 6" key="1">
    <citation type="submission" date="2023-02" db="EMBL/GenBank/DDBJ databases">
        <title>Devosia chondri sp. nov., isolated from the phycosphere of marine algae.</title>
        <authorList>
            <person name="Kim J.M."/>
            <person name="Lee J.K."/>
            <person name="Choi B.J."/>
            <person name="Bayburt H."/>
            <person name="Jeon C.O."/>
        </authorList>
    </citation>
    <scope>NUCLEOTIDE SEQUENCE [LARGE SCALE GENOMIC DNA]</scope>
    <source>
        <strain evidence="5 6">G2-5</strain>
    </source>
</reference>
<gene>
    <name evidence="5" type="ORF">PSQ90_08890</name>
</gene>
<name>A0ABY7YSZ9_9HYPH</name>
<organism evidence="5 6">
    <name type="scientific">Devosia rhodophyticola</name>
    <dbReference type="NCBI Taxonomy" id="3026423"/>
    <lineage>
        <taxon>Bacteria</taxon>
        <taxon>Pseudomonadati</taxon>
        <taxon>Pseudomonadota</taxon>
        <taxon>Alphaproteobacteria</taxon>
        <taxon>Hyphomicrobiales</taxon>
        <taxon>Devosiaceae</taxon>
        <taxon>Devosia</taxon>
    </lineage>
</organism>
<keyword evidence="5" id="KW-0483">Metalloprotease inhibitor</keyword>
<evidence type="ECO:0000313" key="6">
    <source>
        <dbReference type="Proteomes" id="UP001222118"/>
    </source>
</evidence>
<evidence type="ECO:0000256" key="2">
    <source>
        <dbReference type="SAM" id="MobiDB-lite"/>
    </source>
</evidence>
<proteinExistence type="predicted"/>
<feature type="compositionally biased region" description="Polar residues" evidence="2">
    <location>
        <begin position="75"/>
        <end position="87"/>
    </location>
</feature>
<feature type="signal peptide" evidence="3">
    <location>
        <begin position="1"/>
        <end position="22"/>
    </location>
</feature>
<dbReference type="Pfam" id="PF02974">
    <property type="entry name" value="Inh"/>
    <property type="match status" value="1"/>
</dbReference>
<protein>
    <submittedName>
        <fullName evidence="5">AprI/Inh family metalloprotease inhibitor</fullName>
    </submittedName>
</protein>
<evidence type="ECO:0000259" key="4">
    <source>
        <dbReference type="Pfam" id="PF02974"/>
    </source>
</evidence>
<sequence>MTDWTRGSFSVAGFAAMAVVLAGCSTAQPPVNTLPAPQRLPAVANSTVATQSLPAIGTSAAPAPGLSGQPVLGGVSTTPTQTASANDSSFVSLDPLAASSGGVSAGPEGVWTVVSGVSRCRLNLPMTTKTGTSKFRASAPGCAMPGLTNVASWQQVGNQVQIFDENNNMVAAVAQNGGGYIGTTSGGQGISMTR</sequence>
<evidence type="ECO:0000256" key="3">
    <source>
        <dbReference type="SAM" id="SignalP"/>
    </source>
</evidence>